<dbReference type="Pfam" id="PF05190">
    <property type="entry name" value="MutS_IV"/>
    <property type="match status" value="1"/>
</dbReference>
<dbReference type="GO" id="GO:0030983">
    <property type="term" value="F:mismatched DNA binding"/>
    <property type="evidence" value="ECO:0007669"/>
    <property type="project" value="InterPro"/>
</dbReference>
<dbReference type="Gene3D" id="1.10.1420.10">
    <property type="match status" value="1"/>
</dbReference>
<dbReference type="InterPro" id="IPR036187">
    <property type="entry name" value="DNA_mismatch_repair_MutS_sf"/>
</dbReference>
<protein>
    <submittedName>
        <fullName evidence="2">DNA mismatch repair protein MutS</fullName>
    </submittedName>
</protein>
<dbReference type="GO" id="GO:0006298">
    <property type="term" value="P:mismatch repair"/>
    <property type="evidence" value="ECO:0007669"/>
    <property type="project" value="InterPro"/>
</dbReference>
<feature type="non-terminal residue" evidence="2">
    <location>
        <position position="1"/>
    </location>
</feature>
<proteinExistence type="predicted"/>
<comment type="caution">
    <text evidence="2">The sequence shown here is derived from an EMBL/GenBank/DDBJ whole genome shotgun (WGS) entry which is preliminary data.</text>
</comment>
<feature type="domain" description="DNA mismatch repair protein MutS clamp" evidence="1">
    <location>
        <begin position="20"/>
        <end position="79"/>
    </location>
</feature>
<dbReference type="AlphaFoldDB" id="A0A1B6NRC8"/>
<dbReference type="GO" id="GO:0005524">
    <property type="term" value="F:ATP binding"/>
    <property type="evidence" value="ECO:0007669"/>
    <property type="project" value="InterPro"/>
</dbReference>
<dbReference type="EMBL" id="AYSL01001489">
    <property type="protein sequence ID" value="KTF05913.1"/>
    <property type="molecule type" value="Genomic_DNA"/>
</dbReference>
<sequence>RAIVIEPPAHIRDGGMIAAGYDEEFDRLTHLHDNIQVTLDEMVERARQDNQLPSLKVGFNKVSGFYFELPKMQAKNCPSPLYPSANAQE</sequence>
<accession>A0A1B6NRC8</accession>
<evidence type="ECO:0000259" key="1">
    <source>
        <dbReference type="Pfam" id="PF05190"/>
    </source>
</evidence>
<dbReference type="InterPro" id="IPR007861">
    <property type="entry name" value="DNA_mismatch_repair_MutS_clamp"/>
</dbReference>
<name>A0A1B6NRC8_9ZZZZ</name>
<dbReference type="SUPFAM" id="SSF48334">
    <property type="entry name" value="DNA repair protein MutS, domain III"/>
    <property type="match status" value="1"/>
</dbReference>
<evidence type="ECO:0000313" key="2">
    <source>
        <dbReference type="EMBL" id="KTF05913.1"/>
    </source>
</evidence>
<organism evidence="2">
    <name type="scientific">marine sediment metagenome</name>
    <dbReference type="NCBI Taxonomy" id="412755"/>
    <lineage>
        <taxon>unclassified sequences</taxon>
        <taxon>metagenomes</taxon>
        <taxon>ecological metagenomes</taxon>
    </lineage>
</organism>
<reference evidence="2" key="1">
    <citation type="submission" date="2013-11" db="EMBL/GenBank/DDBJ databases">
        <title>Microbial diversity, functional groups and degradation webs in Northern and Southern Mediterranean and Red Sea marine crude oil polluted sites.</title>
        <authorList>
            <person name="Daffonchio D."/>
            <person name="Mapelli F."/>
            <person name="Ferrer M."/>
            <person name="Richter M."/>
            <person name="Cherif A."/>
            <person name="Malkawi H.I."/>
            <person name="Yakimov M.M."/>
            <person name="Abdel-Fattah Y.R."/>
            <person name="Blaghen M."/>
            <person name="Golyshin P.N."/>
            <person name="Kalogerakis N."/>
            <person name="Boon N."/>
            <person name="Magagnini M."/>
            <person name="Fava F."/>
        </authorList>
    </citation>
    <scope>NUCLEOTIDE SEQUENCE</scope>
</reference>
<gene>
    <name evidence="2" type="ORF">MGSAQ_002591</name>
</gene>